<comment type="caution">
    <text evidence="1">The sequence shown here is derived from an EMBL/GenBank/DDBJ whole genome shotgun (WGS) entry which is preliminary data.</text>
</comment>
<sequence length="190" mass="21079">MEHTHKVRWVLLSKATFAPQKFASRSQTLSTPHLTAPLPQQLPTPLPLQHPTLRPQPAIPSSPILRLSPLHHPRYPDTYPSSTLKHVHAHDVVINIRQFDHRSSAGSGPRQLFKFSMPITCHDSSVRHPTPKCHLGTRNEDVDFIADWTADPYSAPGTSSVVYLVTFICQSFNDVADGPIGKGPVPRKAV</sequence>
<name>A0A8H5CT48_9AGAR</name>
<evidence type="ECO:0000313" key="1">
    <source>
        <dbReference type="EMBL" id="KAF5347571.1"/>
    </source>
</evidence>
<accession>A0A8H5CT48</accession>
<dbReference type="Proteomes" id="UP000559027">
    <property type="component" value="Unassembled WGS sequence"/>
</dbReference>
<gene>
    <name evidence="1" type="ORF">D9756_010657</name>
</gene>
<dbReference type="AlphaFoldDB" id="A0A8H5CT48"/>
<keyword evidence="2" id="KW-1185">Reference proteome</keyword>
<dbReference type="EMBL" id="JAACJO010000024">
    <property type="protein sequence ID" value="KAF5347571.1"/>
    <property type="molecule type" value="Genomic_DNA"/>
</dbReference>
<organism evidence="1 2">
    <name type="scientific">Leucocoprinus leucothites</name>
    <dbReference type="NCBI Taxonomy" id="201217"/>
    <lineage>
        <taxon>Eukaryota</taxon>
        <taxon>Fungi</taxon>
        <taxon>Dikarya</taxon>
        <taxon>Basidiomycota</taxon>
        <taxon>Agaricomycotina</taxon>
        <taxon>Agaricomycetes</taxon>
        <taxon>Agaricomycetidae</taxon>
        <taxon>Agaricales</taxon>
        <taxon>Agaricineae</taxon>
        <taxon>Agaricaceae</taxon>
        <taxon>Leucocoprinus</taxon>
    </lineage>
</organism>
<reference evidence="1 2" key="1">
    <citation type="journal article" date="2020" name="ISME J.">
        <title>Uncovering the hidden diversity of litter-decomposition mechanisms in mushroom-forming fungi.</title>
        <authorList>
            <person name="Floudas D."/>
            <person name="Bentzer J."/>
            <person name="Ahren D."/>
            <person name="Johansson T."/>
            <person name="Persson P."/>
            <person name="Tunlid A."/>
        </authorList>
    </citation>
    <scope>NUCLEOTIDE SEQUENCE [LARGE SCALE GENOMIC DNA]</scope>
    <source>
        <strain evidence="1 2">CBS 146.42</strain>
    </source>
</reference>
<evidence type="ECO:0000313" key="2">
    <source>
        <dbReference type="Proteomes" id="UP000559027"/>
    </source>
</evidence>
<protein>
    <submittedName>
        <fullName evidence="1">Uncharacterized protein</fullName>
    </submittedName>
</protein>
<proteinExistence type="predicted"/>